<protein>
    <recommendedName>
        <fullName evidence="1">Type 4 fimbrial biogenesis protein PilX N-terminal domain-containing protein</fullName>
    </recommendedName>
</protein>
<organism evidence="2 3">
    <name type="scientific">Billgrantia desiderata</name>
    <dbReference type="NCBI Taxonomy" id="52021"/>
    <lineage>
        <taxon>Bacteria</taxon>
        <taxon>Pseudomonadati</taxon>
        <taxon>Pseudomonadota</taxon>
        <taxon>Gammaproteobacteria</taxon>
        <taxon>Oceanospirillales</taxon>
        <taxon>Halomonadaceae</taxon>
        <taxon>Billgrantia</taxon>
    </lineage>
</organism>
<reference evidence="2" key="2">
    <citation type="journal article" date="2021" name="Front. Microbiol.">
        <title>Aerobic Denitrification and Heterotrophic Sulfur Oxidation in the Genus Halomonas Revealed by Six Novel Species Characterizations and Genome-Based Analysis.</title>
        <authorList>
            <person name="Wang L."/>
            <person name="Shao Z."/>
        </authorList>
    </citation>
    <scope>NUCLEOTIDE SEQUENCE</scope>
    <source>
        <strain evidence="2">MCCC 1A05776</strain>
    </source>
</reference>
<dbReference type="AlphaFoldDB" id="A0AAW4YY18"/>
<dbReference type="RefSeq" id="WP_234240833.1">
    <property type="nucleotide sequence ID" value="NZ_JABFTS010000013.1"/>
</dbReference>
<dbReference type="InterPro" id="IPR025746">
    <property type="entry name" value="PilX_N_dom"/>
</dbReference>
<evidence type="ECO:0000313" key="3">
    <source>
        <dbReference type="Proteomes" id="UP001320178"/>
    </source>
</evidence>
<dbReference type="Pfam" id="PF14341">
    <property type="entry name" value="PilX_N"/>
    <property type="match status" value="1"/>
</dbReference>
<feature type="domain" description="Type 4 fimbrial biogenesis protein PilX N-terminal" evidence="1">
    <location>
        <begin position="5"/>
        <end position="51"/>
    </location>
</feature>
<dbReference type="Proteomes" id="UP001320178">
    <property type="component" value="Unassembled WGS sequence"/>
</dbReference>
<sequence>MKKQRGAALVVVLSLLAMSLMLGISGMQSSQIDERLAGNYRSASIAQMGAEQGGAHAWGYLRNNKWDEFNGVMGDAVDFFDQEELPSGFNEKLSSDPWSAIGDLENHFGGEGECADIYSCYRYKYVRLRSGDVAGVPAGLYIVSVGVHGASEDIVSLPVFIDISAGMVPLSDLMPITVASRIYNFKAGSSNSFTVERYGDDNFGPAIAVSTAADVDIVKQSIEGNPDRSGNYVPGQRDESNQYVVEKNDFPIFSNAQDLQVFVERVKSLGVDDSLGTVDNPKITYVNGDYDIKDGGGGAGILIVDGDFTWSGNNNYEGLIIVLGQSFTYNGGGGGQVRGAFLHASISDTSAERWEFGIADAQTGSDLSFQGGGNSAFLHDINVLNRAAGLLPSSVTSGLIDSKEMKLLEKPMISSWR</sequence>
<dbReference type="EMBL" id="JABFTS010000013">
    <property type="protein sequence ID" value="MCE8053692.1"/>
    <property type="molecule type" value="Genomic_DNA"/>
</dbReference>
<proteinExistence type="predicted"/>
<evidence type="ECO:0000313" key="2">
    <source>
        <dbReference type="EMBL" id="MCE8053692.1"/>
    </source>
</evidence>
<accession>A0AAW4YY18</accession>
<comment type="caution">
    <text evidence="2">The sequence shown here is derived from an EMBL/GenBank/DDBJ whole genome shotgun (WGS) entry which is preliminary data.</text>
</comment>
<evidence type="ECO:0000259" key="1">
    <source>
        <dbReference type="Pfam" id="PF14341"/>
    </source>
</evidence>
<reference evidence="2" key="1">
    <citation type="submission" date="2020-05" db="EMBL/GenBank/DDBJ databases">
        <authorList>
            <person name="Wang L."/>
            <person name="Shao Z."/>
        </authorList>
    </citation>
    <scope>NUCLEOTIDE SEQUENCE</scope>
    <source>
        <strain evidence="2">MCCC 1A05776</strain>
    </source>
</reference>
<gene>
    <name evidence="2" type="ORF">HOP61_20575</name>
</gene>
<name>A0AAW4YY18_9GAMM</name>